<evidence type="ECO:0000313" key="1">
    <source>
        <dbReference type="EMBL" id="KAH3711211.1"/>
    </source>
</evidence>
<keyword evidence="2" id="KW-1185">Reference proteome</keyword>
<evidence type="ECO:0000313" key="2">
    <source>
        <dbReference type="Proteomes" id="UP000828390"/>
    </source>
</evidence>
<protein>
    <submittedName>
        <fullName evidence="1">Uncharacterized protein</fullName>
    </submittedName>
</protein>
<proteinExistence type="predicted"/>
<dbReference type="AlphaFoldDB" id="A0A9D4BP56"/>
<gene>
    <name evidence="1" type="ORF">DPMN_070713</name>
</gene>
<organism evidence="1 2">
    <name type="scientific">Dreissena polymorpha</name>
    <name type="common">Zebra mussel</name>
    <name type="synonym">Mytilus polymorpha</name>
    <dbReference type="NCBI Taxonomy" id="45954"/>
    <lineage>
        <taxon>Eukaryota</taxon>
        <taxon>Metazoa</taxon>
        <taxon>Spiralia</taxon>
        <taxon>Lophotrochozoa</taxon>
        <taxon>Mollusca</taxon>
        <taxon>Bivalvia</taxon>
        <taxon>Autobranchia</taxon>
        <taxon>Heteroconchia</taxon>
        <taxon>Euheterodonta</taxon>
        <taxon>Imparidentia</taxon>
        <taxon>Neoheterodontei</taxon>
        <taxon>Myida</taxon>
        <taxon>Dreissenoidea</taxon>
        <taxon>Dreissenidae</taxon>
        <taxon>Dreissena</taxon>
    </lineage>
</organism>
<reference evidence="1" key="1">
    <citation type="journal article" date="2019" name="bioRxiv">
        <title>The Genome of the Zebra Mussel, Dreissena polymorpha: A Resource for Invasive Species Research.</title>
        <authorList>
            <person name="McCartney M.A."/>
            <person name="Auch B."/>
            <person name="Kono T."/>
            <person name="Mallez S."/>
            <person name="Zhang Y."/>
            <person name="Obille A."/>
            <person name="Becker A."/>
            <person name="Abrahante J.E."/>
            <person name="Garbe J."/>
            <person name="Badalamenti J.P."/>
            <person name="Herman A."/>
            <person name="Mangelson H."/>
            <person name="Liachko I."/>
            <person name="Sullivan S."/>
            <person name="Sone E.D."/>
            <person name="Koren S."/>
            <person name="Silverstein K.A.T."/>
            <person name="Beckman K.B."/>
            <person name="Gohl D.M."/>
        </authorList>
    </citation>
    <scope>NUCLEOTIDE SEQUENCE</scope>
    <source>
        <strain evidence="1">Duluth1</strain>
        <tissue evidence="1">Whole animal</tissue>
    </source>
</reference>
<dbReference type="EMBL" id="JAIWYP010000014">
    <property type="protein sequence ID" value="KAH3711211.1"/>
    <property type="molecule type" value="Genomic_DNA"/>
</dbReference>
<reference evidence="1" key="2">
    <citation type="submission" date="2020-11" db="EMBL/GenBank/DDBJ databases">
        <authorList>
            <person name="McCartney M.A."/>
            <person name="Auch B."/>
            <person name="Kono T."/>
            <person name="Mallez S."/>
            <person name="Becker A."/>
            <person name="Gohl D.M."/>
            <person name="Silverstein K.A.T."/>
            <person name="Koren S."/>
            <person name="Bechman K.B."/>
            <person name="Herman A."/>
            <person name="Abrahante J.E."/>
            <person name="Garbe J."/>
        </authorList>
    </citation>
    <scope>NUCLEOTIDE SEQUENCE</scope>
    <source>
        <strain evidence="1">Duluth1</strain>
        <tissue evidence="1">Whole animal</tissue>
    </source>
</reference>
<sequence>MCASLFDKSSVEPNETQKLFHFFGRSRNWPVGDGFDFLLVSLNTIFGDHVTKICYLSLKELALRRFDFQVV</sequence>
<name>A0A9D4BP56_DREPO</name>
<accession>A0A9D4BP56</accession>
<comment type="caution">
    <text evidence="1">The sequence shown here is derived from an EMBL/GenBank/DDBJ whole genome shotgun (WGS) entry which is preliminary data.</text>
</comment>
<dbReference type="Proteomes" id="UP000828390">
    <property type="component" value="Unassembled WGS sequence"/>
</dbReference>